<keyword evidence="4 7" id="KW-0812">Transmembrane</keyword>
<evidence type="ECO:0000259" key="8">
    <source>
        <dbReference type="Pfam" id="PF02366"/>
    </source>
</evidence>
<feature type="transmembrane region" description="Helical" evidence="7">
    <location>
        <begin position="29"/>
        <end position="47"/>
    </location>
</feature>
<dbReference type="RefSeq" id="WP_186377865.1">
    <property type="nucleotide sequence ID" value="NZ_CP036299.1"/>
</dbReference>
<evidence type="ECO:0000313" key="9">
    <source>
        <dbReference type="EMBL" id="QDV29793.1"/>
    </source>
</evidence>
<dbReference type="GO" id="GO:0012505">
    <property type="term" value="C:endomembrane system"/>
    <property type="evidence" value="ECO:0007669"/>
    <property type="project" value="UniProtKB-SubCell"/>
</dbReference>
<feature type="transmembrane region" description="Helical" evidence="7">
    <location>
        <begin position="151"/>
        <end position="168"/>
    </location>
</feature>
<evidence type="ECO:0000313" key="10">
    <source>
        <dbReference type="Proteomes" id="UP000315349"/>
    </source>
</evidence>
<keyword evidence="5 7" id="KW-1133">Transmembrane helix</keyword>
<feature type="transmembrane region" description="Helical" evidence="7">
    <location>
        <begin position="392"/>
        <end position="414"/>
    </location>
</feature>
<protein>
    <submittedName>
        <fullName evidence="9">Dolichyl-phosphate-mannose-protein mannosyltransferase</fullName>
    </submittedName>
</protein>
<accession>A0A518GMC1</accession>
<feature type="transmembrane region" description="Helical" evidence="7">
    <location>
        <begin position="290"/>
        <end position="310"/>
    </location>
</feature>
<dbReference type="InterPro" id="IPR003342">
    <property type="entry name" value="ArnT-like_N"/>
</dbReference>
<keyword evidence="6 7" id="KW-0472">Membrane</keyword>
<keyword evidence="10" id="KW-1185">Reference proteome</keyword>
<evidence type="ECO:0000256" key="6">
    <source>
        <dbReference type="ARBA" id="ARBA00023136"/>
    </source>
</evidence>
<proteinExistence type="predicted"/>
<evidence type="ECO:0000256" key="1">
    <source>
        <dbReference type="ARBA" id="ARBA00004127"/>
    </source>
</evidence>
<dbReference type="GO" id="GO:0006493">
    <property type="term" value="P:protein O-linked glycosylation"/>
    <property type="evidence" value="ECO:0007669"/>
    <property type="project" value="InterPro"/>
</dbReference>
<feature type="transmembrane region" description="Helical" evidence="7">
    <location>
        <begin position="102"/>
        <end position="120"/>
    </location>
</feature>
<feature type="transmembrane region" description="Helical" evidence="7">
    <location>
        <begin position="362"/>
        <end position="380"/>
    </location>
</feature>
<feature type="transmembrane region" description="Helical" evidence="7">
    <location>
        <begin position="449"/>
        <end position="472"/>
    </location>
</feature>
<dbReference type="Proteomes" id="UP000315349">
    <property type="component" value="Chromosome"/>
</dbReference>
<name>A0A518GMC1_9PLAN</name>
<feature type="transmembrane region" description="Helical" evidence="7">
    <location>
        <begin position="484"/>
        <end position="505"/>
    </location>
</feature>
<feature type="transmembrane region" description="Helical" evidence="7">
    <location>
        <begin position="174"/>
        <end position="199"/>
    </location>
</feature>
<sequence length="647" mass="70893">MRPGQRNASIASVAPQPLTRSHSIQMADWIYGSIAAIATGALLFALVPHQMYFHDEGQYAQGAERILLGELPHRDFHEMYTGGLAYLNALVFQVAGHRLDMLRYALVLLAIPVSVVSYHLLRGLKLSPWAACVLTVALFSTSLGTMHAPWANSYLMLFTLLAIAALLQDAKSPHLGWVLAAGICCGLAIAVKVTGLYTLAAIGLSLTYRGDPASPQVYPDLDFRPLSGAVWIERLWRGALALLMIALAVVLIRQHLSIHSFMYFVLPIAFAALTLVSSGGRLSWSMFGRYAVLGFGTAFPIALLLTPWLLEGAIQDFWHGVFELPRLRIGTTYYPPPPATGLLIAIPTVCCFLPIRHPWAPGVRITGLLILTSLMLYGLGDKSPSGFHTDGLLTAMSAWRWVLPIISAITCVVLTRSPQAPLSHRVGLYCLTICAACFSLNQYPFAQPIYFFFCVPLVILAAVALSLFDPSLPETTAAPGPRAMVHTGTGAVIVLAAFCLLRFGIDGTYGEFFESVGQRRQVYLSGIAVPAVYASGYNRLRELADEVLSEDQTVLAGPDCPHIYFLTGRRNPTPYMYDIFVTDPEYFSQLIELAHSDQVGMVIISRAPEFSPVWPQELVLKIAEAFSYAEEFERFIVLTKRAPASRP</sequence>
<evidence type="ECO:0000256" key="5">
    <source>
        <dbReference type="ARBA" id="ARBA00022989"/>
    </source>
</evidence>
<dbReference type="KEGG" id="peh:Spb1_17100"/>
<dbReference type="AlphaFoldDB" id="A0A518GMC1"/>
<keyword evidence="2 9" id="KW-0328">Glycosyltransferase</keyword>
<comment type="subcellular location">
    <subcellularLocation>
        <location evidence="1">Endomembrane system</location>
        <topology evidence="1">Multi-pass membrane protein</topology>
    </subcellularLocation>
</comment>
<evidence type="ECO:0000256" key="2">
    <source>
        <dbReference type="ARBA" id="ARBA00022676"/>
    </source>
</evidence>
<dbReference type="EMBL" id="CP036299">
    <property type="protein sequence ID" value="QDV29793.1"/>
    <property type="molecule type" value="Genomic_DNA"/>
</dbReference>
<dbReference type="GO" id="GO:0000030">
    <property type="term" value="F:mannosyltransferase activity"/>
    <property type="evidence" value="ECO:0007669"/>
    <property type="project" value="InterPro"/>
</dbReference>
<organism evidence="9 10">
    <name type="scientific">Planctopirus ephydatiae</name>
    <dbReference type="NCBI Taxonomy" id="2528019"/>
    <lineage>
        <taxon>Bacteria</taxon>
        <taxon>Pseudomonadati</taxon>
        <taxon>Planctomycetota</taxon>
        <taxon>Planctomycetia</taxon>
        <taxon>Planctomycetales</taxon>
        <taxon>Planctomycetaceae</taxon>
        <taxon>Planctopirus</taxon>
    </lineage>
</organism>
<evidence type="ECO:0000256" key="4">
    <source>
        <dbReference type="ARBA" id="ARBA00022692"/>
    </source>
</evidence>
<feature type="transmembrane region" description="Helical" evidence="7">
    <location>
        <begin position="338"/>
        <end position="355"/>
    </location>
</feature>
<evidence type="ECO:0000256" key="7">
    <source>
        <dbReference type="SAM" id="Phobius"/>
    </source>
</evidence>
<gene>
    <name evidence="9" type="ORF">Spb1_17100</name>
</gene>
<keyword evidence="3 9" id="KW-0808">Transferase</keyword>
<evidence type="ECO:0000256" key="3">
    <source>
        <dbReference type="ARBA" id="ARBA00022679"/>
    </source>
</evidence>
<feature type="transmembrane region" description="Helical" evidence="7">
    <location>
        <begin position="126"/>
        <end position="144"/>
    </location>
</feature>
<dbReference type="Pfam" id="PF02366">
    <property type="entry name" value="PMT"/>
    <property type="match status" value="1"/>
</dbReference>
<dbReference type="GO" id="GO:0016020">
    <property type="term" value="C:membrane"/>
    <property type="evidence" value="ECO:0007669"/>
    <property type="project" value="InterPro"/>
</dbReference>
<reference evidence="9 10" key="1">
    <citation type="submission" date="2019-02" db="EMBL/GenBank/DDBJ databases">
        <title>Deep-cultivation of Planctomycetes and their phenomic and genomic characterization uncovers novel biology.</title>
        <authorList>
            <person name="Wiegand S."/>
            <person name="Jogler M."/>
            <person name="Boedeker C."/>
            <person name="Pinto D."/>
            <person name="Vollmers J."/>
            <person name="Rivas-Marin E."/>
            <person name="Kohn T."/>
            <person name="Peeters S.H."/>
            <person name="Heuer A."/>
            <person name="Rast P."/>
            <person name="Oberbeckmann S."/>
            <person name="Bunk B."/>
            <person name="Jeske O."/>
            <person name="Meyerdierks A."/>
            <person name="Storesund J.E."/>
            <person name="Kallscheuer N."/>
            <person name="Luecker S."/>
            <person name="Lage O.M."/>
            <person name="Pohl T."/>
            <person name="Merkel B.J."/>
            <person name="Hornburger P."/>
            <person name="Mueller R.-W."/>
            <person name="Bruemmer F."/>
            <person name="Labrenz M."/>
            <person name="Spormann A.M."/>
            <person name="Op den Camp H."/>
            <person name="Overmann J."/>
            <person name="Amann R."/>
            <person name="Jetten M.S.M."/>
            <person name="Mascher T."/>
            <person name="Medema M.H."/>
            <person name="Devos D.P."/>
            <person name="Kaster A.-K."/>
            <person name="Ovreas L."/>
            <person name="Rohde M."/>
            <person name="Galperin M.Y."/>
            <person name="Jogler C."/>
        </authorList>
    </citation>
    <scope>NUCLEOTIDE SEQUENCE [LARGE SCALE GENOMIC DNA]</scope>
    <source>
        <strain evidence="9 10">Spb1</strain>
    </source>
</reference>
<feature type="transmembrane region" description="Helical" evidence="7">
    <location>
        <begin position="235"/>
        <end position="252"/>
    </location>
</feature>
<feature type="transmembrane region" description="Helical" evidence="7">
    <location>
        <begin position="79"/>
        <end position="95"/>
    </location>
</feature>
<feature type="transmembrane region" description="Helical" evidence="7">
    <location>
        <begin position="258"/>
        <end position="278"/>
    </location>
</feature>
<feature type="domain" description="ArnT-like N-terminal" evidence="8">
    <location>
        <begin position="102"/>
        <end position="207"/>
    </location>
</feature>